<reference evidence="2" key="2">
    <citation type="submission" date="2020-09" db="EMBL/GenBank/DDBJ databases">
        <authorList>
            <person name="Sun Q."/>
            <person name="Zhou Y."/>
        </authorList>
    </citation>
    <scope>NUCLEOTIDE SEQUENCE</scope>
    <source>
        <strain evidence="2">CGMCC 4.7201</strain>
    </source>
</reference>
<evidence type="ECO:0000256" key="1">
    <source>
        <dbReference type="SAM" id="MobiDB-lite"/>
    </source>
</evidence>
<comment type="caution">
    <text evidence="2">The sequence shown here is derived from an EMBL/GenBank/DDBJ whole genome shotgun (WGS) entry which is preliminary data.</text>
</comment>
<evidence type="ECO:0000313" key="2">
    <source>
        <dbReference type="EMBL" id="GGO81548.1"/>
    </source>
</evidence>
<dbReference type="Proteomes" id="UP000641932">
    <property type="component" value="Unassembled WGS sequence"/>
</dbReference>
<accession>A0A917ZEV4</accession>
<protein>
    <recommendedName>
        <fullName evidence="4">Tat pathway signal sequence domain protein</fullName>
    </recommendedName>
</protein>
<evidence type="ECO:0000313" key="3">
    <source>
        <dbReference type="Proteomes" id="UP000641932"/>
    </source>
</evidence>
<proteinExistence type="predicted"/>
<keyword evidence="3" id="KW-1185">Reference proteome</keyword>
<sequence>MAEASGGSRPAGGIGPVEVHADEADAPPGEQLRAPGGPGLAERWAETSPRRRRLISAGLAVAVLGSAAGYAAAHRPKEPPPPPVPFPTTVTDLDYEGMEGPAAGSPRSFSVHLRMTVTPQARVPVKLTSVSQGYSSLSTISVPRTPISVRPGESRSFALVVRVGNCAETPISADMPLINVTLRNTRAIRTRSEIFGHRYARDLTAVLRSICPTVAKRSRQLSPK</sequence>
<dbReference type="AlphaFoldDB" id="A0A917ZEV4"/>
<evidence type="ECO:0008006" key="4">
    <source>
        <dbReference type="Google" id="ProtNLM"/>
    </source>
</evidence>
<gene>
    <name evidence="2" type="ORF">GCM10012280_06040</name>
</gene>
<feature type="region of interest" description="Disordered" evidence="1">
    <location>
        <begin position="1"/>
        <end position="47"/>
    </location>
</feature>
<reference evidence="2" key="1">
    <citation type="journal article" date="2014" name="Int. J. Syst. Evol. Microbiol.">
        <title>Complete genome sequence of Corynebacterium casei LMG S-19264T (=DSM 44701T), isolated from a smear-ripened cheese.</title>
        <authorList>
            <consortium name="US DOE Joint Genome Institute (JGI-PGF)"/>
            <person name="Walter F."/>
            <person name="Albersmeier A."/>
            <person name="Kalinowski J."/>
            <person name="Ruckert C."/>
        </authorList>
    </citation>
    <scope>NUCLEOTIDE SEQUENCE</scope>
    <source>
        <strain evidence="2">CGMCC 4.7201</strain>
    </source>
</reference>
<dbReference type="EMBL" id="BMMS01000002">
    <property type="protein sequence ID" value="GGO81548.1"/>
    <property type="molecule type" value="Genomic_DNA"/>
</dbReference>
<name>A0A917ZEV4_9ACTN</name>
<organism evidence="2 3">
    <name type="scientific">Wenjunlia tyrosinilytica</name>
    <dbReference type="NCBI Taxonomy" id="1544741"/>
    <lineage>
        <taxon>Bacteria</taxon>
        <taxon>Bacillati</taxon>
        <taxon>Actinomycetota</taxon>
        <taxon>Actinomycetes</taxon>
        <taxon>Kitasatosporales</taxon>
        <taxon>Streptomycetaceae</taxon>
        <taxon>Wenjunlia</taxon>
    </lineage>
</organism>